<name>A0ABW1Y9W8_9DEIO</name>
<comment type="caution">
    <text evidence="2">The sequence shown here is derived from an EMBL/GenBank/DDBJ whole genome shotgun (WGS) entry which is preliminary data.</text>
</comment>
<dbReference type="Gene3D" id="2.40.360.20">
    <property type="match status" value="1"/>
</dbReference>
<sequence>MLRLAAFSCLLACWSAAAAQGSCNAYFPAQPGWVWTYQVTSQGKAQPATTTRFEVSGDTLTAINGQHKTKYRCRAGALTSLTPPTIGGATLTRAAVTGVHLPAAAEWKVGHTWKQVWALEGRRGPLSGKGTLTTSYRIIAQEKVRVPAGEFTAFKVSAQTQVTGQAIGMNMNQDLGTASLWYAKGTGLVKMQQPGYESVLVRLQK</sequence>
<gene>
    <name evidence="2" type="ORF">ACFP81_02940</name>
</gene>
<accession>A0ABW1Y9W8</accession>
<evidence type="ECO:0000256" key="1">
    <source>
        <dbReference type="SAM" id="SignalP"/>
    </source>
</evidence>
<evidence type="ECO:0000313" key="3">
    <source>
        <dbReference type="Proteomes" id="UP001596297"/>
    </source>
</evidence>
<protein>
    <recommendedName>
        <fullName evidence="4">Ig-like domain-containing protein</fullName>
    </recommendedName>
</protein>
<evidence type="ECO:0000313" key="2">
    <source>
        <dbReference type="EMBL" id="MFC6591088.1"/>
    </source>
</evidence>
<dbReference type="Proteomes" id="UP001596297">
    <property type="component" value="Unassembled WGS sequence"/>
</dbReference>
<dbReference type="EMBL" id="JBHSWD010000001">
    <property type="protein sequence ID" value="MFC6591088.1"/>
    <property type="molecule type" value="Genomic_DNA"/>
</dbReference>
<dbReference type="RefSeq" id="WP_380082095.1">
    <property type="nucleotide sequence ID" value="NZ_JBHSWD010000001.1"/>
</dbReference>
<feature type="chain" id="PRO_5046792956" description="Ig-like domain-containing protein" evidence="1">
    <location>
        <begin position="20"/>
        <end position="205"/>
    </location>
</feature>
<organism evidence="2 3">
    <name type="scientific">Deinococcus lacus</name>
    <dbReference type="NCBI Taxonomy" id="392561"/>
    <lineage>
        <taxon>Bacteria</taxon>
        <taxon>Thermotogati</taxon>
        <taxon>Deinococcota</taxon>
        <taxon>Deinococci</taxon>
        <taxon>Deinococcales</taxon>
        <taxon>Deinococcaceae</taxon>
        <taxon>Deinococcus</taxon>
    </lineage>
</organism>
<keyword evidence="3" id="KW-1185">Reference proteome</keyword>
<reference evidence="3" key="1">
    <citation type="journal article" date="2019" name="Int. J. Syst. Evol. Microbiol.">
        <title>The Global Catalogue of Microorganisms (GCM) 10K type strain sequencing project: providing services to taxonomists for standard genome sequencing and annotation.</title>
        <authorList>
            <consortium name="The Broad Institute Genomics Platform"/>
            <consortium name="The Broad Institute Genome Sequencing Center for Infectious Disease"/>
            <person name="Wu L."/>
            <person name="Ma J."/>
        </authorList>
    </citation>
    <scope>NUCLEOTIDE SEQUENCE [LARGE SCALE GENOMIC DNA]</scope>
    <source>
        <strain evidence="3">CGMCC 1.15772</strain>
    </source>
</reference>
<feature type="signal peptide" evidence="1">
    <location>
        <begin position="1"/>
        <end position="19"/>
    </location>
</feature>
<evidence type="ECO:0008006" key="4">
    <source>
        <dbReference type="Google" id="ProtNLM"/>
    </source>
</evidence>
<keyword evidence="1" id="KW-0732">Signal</keyword>
<proteinExistence type="predicted"/>